<dbReference type="Pfam" id="PF00512">
    <property type="entry name" value="HisKA"/>
    <property type="match status" value="1"/>
</dbReference>
<comment type="catalytic activity">
    <reaction evidence="1">
        <text>ATP + protein L-histidine = ADP + protein N-phospho-L-histidine.</text>
        <dbReference type="EC" id="2.7.13.3"/>
    </reaction>
</comment>
<feature type="domain" description="Histidine kinase" evidence="12">
    <location>
        <begin position="123"/>
        <end position="328"/>
    </location>
</feature>
<evidence type="ECO:0000259" key="13">
    <source>
        <dbReference type="PROSITE" id="PS50885"/>
    </source>
</evidence>
<dbReference type="SUPFAM" id="SSF55874">
    <property type="entry name" value="ATPase domain of HSP90 chaperone/DNA topoisomerase II/histidine kinase"/>
    <property type="match status" value="1"/>
</dbReference>
<dbReference type="Gene3D" id="1.10.287.130">
    <property type="match status" value="1"/>
</dbReference>
<dbReference type="Gene3D" id="3.30.565.10">
    <property type="entry name" value="Histidine kinase-like ATPase, C-terminal domain"/>
    <property type="match status" value="1"/>
</dbReference>
<comment type="caution">
    <text evidence="14">The sequence shown here is derived from an EMBL/GenBank/DDBJ whole genome shotgun (WGS) entry which is preliminary data.</text>
</comment>
<dbReference type="SMART" id="SM00304">
    <property type="entry name" value="HAMP"/>
    <property type="match status" value="1"/>
</dbReference>
<accession>A0ABP9FGQ0</accession>
<dbReference type="CDD" id="cd00082">
    <property type="entry name" value="HisKA"/>
    <property type="match status" value="1"/>
</dbReference>
<proteinExistence type="predicted"/>
<sequence>MTAPVIVDGEAVALVFVPDGSTAADRRTRAAVAWTATAVITALALAAAGLLLWVEARILGPFRRLSAFATDVAAGRLDAPLDMDRGNVFGAWSESFDLMRDELADARRREEETNRSKQELVAQIGHDVRTPVASISATAEVLRARTDDPAVGERLDVILTKAGQIRQLMTDLNQANVAPSRALSVVPTEFDAQRLATLVRDSDTAGSAAVGPIPECLLSADPGRLAQVIDNVVANAAKYADGTLQVSARLDEPHLLVAFDDLGPGVPEDELGSVLGRGVRGSNVGDVPGEGLGLFTSAQLMERMGGSLDVANRPGRGFRVTLAIPLAGTVGLS</sequence>
<dbReference type="SMART" id="SM00388">
    <property type="entry name" value="HisKA"/>
    <property type="match status" value="1"/>
</dbReference>
<keyword evidence="7" id="KW-0418">Kinase</keyword>
<keyword evidence="15" id="KW-1185">Reference proteome</keyword>
<evidence type="ECO:0000256" key="5">
    <source>
        <dbReference type="ARBA" id="ARBA00022679"/>
    </source>
</evidence>
<dbReference type="InterPro" id="IPR003660">
    <property type="entry name" value="HAMP_dom"/>
</dbReference>
<evidence type="ECO:0000256" key="9">
    <source>
        <dbReference type="ARBA" id="ARBA00023012"/>
    </source>
</evidence>
<evidence type="ECO:0000256" key="4">
    <source>
        <dbReference type="ARBA" id="ARBA00022553"/>
    </source>
</evidence>
<gene>
    <name evidence="14" type="ORF">GCM10025789_11670</name>
</gene>
<dbReference type="PANTHER" id="PTHR45436:SF5">
    <property type="entry name" value="SENSOR HISTIDINE KINASE TRCS"/>
    <property type="match status" value="1"/>
</dbReference>
<evidence type="ECO:0000259" key="12">
    <source>
        <dbReference type="PROSITE" id="PS50109"/>
    </source>
</evidence>
<dbReference type="EC" id="2.7.13.3" evidence="3"/>
<organism evidence="14 15">
    <name type="scientific">Tessaracoccus lubricantis</name>
    <dbReference type="NCBI Taxonomy" id="545543"/>
    <lineage>
        <taxon>Bacteria</taxon>
        <taxon>Bacillati</taxon>
        <taxon>Actinomycetota</taxon>
        <taxon>Actinomycetes</taxon>
        <taxon>Propionibacteriales</taxon>
        <taxon>Propionibacteriaceae</taxon>
        <taxon>Tessaracoccus</taxon>
    </lineage>
</organism>
<dbReference type="InterPro" id="IPR036890">
    <property type="entry name" value="HATPase_C_sf"/>
</dbReference>
<dbReference type="PRINTS" id="PR00344">
    <property type="entry name" value="BCTRLSENSOR"/>
</dbReference>
<evidence type="ECO:0000256" key="10">
    <source>
        <dbReference type="ARBA" id="ARBA00023136"/>
    </source>
</evidence>
<dbReference type="InterPro" id="IPR003594">
    <property type="entry name" value="HATPase_dom"/>
</dbReference>
<dbReference type="Pfam" id="PF02518">
    <property type="entry name" value="HATPase_c"/>
    <property type="match status" value="1"/>
</dbReference>
<dbReference type="Gene3D" id="6.10.340.10">
    <property type="match status" value="1"/>
</dbReference>
<keyword evidence="5" id="KW-0808">Transferase</keyword>
<dbReference type="SUPFAM" id="SSF158472">
    <property type="entry name" value="HAMP domain-like"/>
    <property type="match status" value="1"/>
</dbReference>
<name>A0ABP9FGQ0_9ACTN</name>
<keyword evidence="4" id="KW-0597">Phosphoprotein</keyword>
<dbReference type="PANTHER" id="PTHR45436">
    <property type="entry name" value="SENSOR HISTIDINE KINASE YKOH"/>
    <property type="match status" value="1"/>
</dbReference>
<comment type="subcellular location">
    <subcellularLocation>
        <location evidence="2">Cell membrane</location>
    </subcellularLocation>
</comment>
<dbReference type="EMBL" id="BAABLV010000019">
    <property type="protein sequence ID" value="GAA4895763.1"/>
    <property type="molecule type" value="Genomic_DNA"/>
</dbReference>
<protein>
    <recommendedName>
        <fullName evidence="3">histidine kinase</fullName>
        <ecNumber evidence="3">2.7.13.3</ecNumber>
    </recommendedName>
</protein>
<evidence type="ECO:0000313" key="14">
    <source>
        <dbReference type="EMBL" id="GAA4895763.1"/>
    </source>
</evidence>
<dbReference type="SMART" id="SM00387">
    <property type="entry name" value="HATPase_c"/>
    <property type="match status" value="1"/>
</dbReference>
<reference evidence="15" key="1">
    <citation type="journal article" date="2019" name="Int. J. Syst. Evol. Microbiol.">
        <title>The Global Catalogue of Microorganisms (GCM) 10K type strain sequencing project: providing services to taxonomists for standard genome sequencing and annotation.</title>
        <authorList>
            <consortium name="The Broad Institute Genomics Platform"/>
            <consortium name="The Broad Institute Genome Sequencing Center for Infectious Disease"/>
            <person name="Wu L."/>
            <person name="Ma J."/>
        </authorList>
    </citation>
    <scope>NUCLEOTIDE SEQUENCE [LARGE SCALE GENOMIC DNA]</scope>
    <source>
        <strain evidence="15">JCM 19125</strain>
    </source>
</reference>
<dbReference type="CDD" id="cd06225">
    <property type="entry name" value="HAMP"/>
    <property type="match status" value="1"/>
</dbReference>
<evidence type="ECO:0000313" key="15">
    <source>
        <dbReference type="Proteomes" id="UP001501521"/>
    </source>
</evidence>
<feature type="transmembrane region" description="Helical" evidence="11">
    <location>
        <begin position="31"/>
        <end position="54"/>
    </location>
</feature>
<dbReference type="SUPFAM" id="SSF47384">
    <property type="entry name" value="Homodimeric domain of signal transducing histidine kinase"/>
    <property type="match status" value="1"/>
</dbReference>
<evidence type="ECO:0000256" key="11">
    <source>
        <dbReference type="SAM" id="Phobius"/>
    </source>
</evidence>
<evidence type="ECO:0000256" key="8">
    <source>
        <dbReference type="ARBA" id="ARBA00022989"/>
    </source>
</evidence>
<dbReference type="InterPro" id="IPR003661">
    <property type="entry name" value="HisK_dim/P_dom"/>
</dbReference>
<keyword evidence="9" id="KW-0902">Two-component regulatory system</keyword>
<dbReference type="InterPro" id="IPR005467">
    <property type="entry name" value="His_kinase_dom"/>
</dbReference>
<dbReference type="InterPro" id="IPR036097">
    <property type="entry name" value="HisK_dim/P_sf"/>
</dbReference>
<keyword evidence="6 11" id="KW-0812">Transmembrane</keyword>
<dbReference type="PROSITE" id="PS50885">
    <property type="entry name" value="HAMP"/>
    <property type="match status" value="1"/>
</dbReference>
<evidence type="ECO:0000256" key="3">
    <source>
        <dbReference type="ARBA" id="ARBA00012438"/>
    </source>
</evidence>
<evidence type="ECO:0000256" key="1">
    <source>
        <dbReference type="ARBA" id="ARBA00000085"/>
    </source>
</evidence>
<keyword evidence="10 11" id="KW-0472">Membrane</keyword>
<feature type="domain" description="HAMP" evidence="13">
    <location>
        <begin position="56"/>
        <end position="108"/>
    </location>
</feature>
<dbReference type="InterPro" id="IPR050428">
    <property type="entry name" value="TCS_sensor_his_kinase"/>
</dbReference>
<keyword evidence="8 11" id="KW-1133">Transmembrane helix</keyword>
<evidence type="ECO:0000256" key="6">
    <source>
        <dbReference type="ARBA" id="ARBA00022692"/>
    </source>
</evidence>
<evidence type="ECO:0000256" key="2">
    <source>
        <dbReference type="ARBA" id="ARBA00004236"/>
    </source>
</evidence>
<dbReference type="Proteomes" id="UP001501521">
    <property type="component" value="Unassembled WGS sequence"/>
</dbReference>
<dbReference type="CDD" id="cd00075">
    <property type="entry name" value="HATPase"/>
    <property type="match status" value="1"/>
</dbReference>
<dbReference type="PROSITE" id="PS50109">
    <property type="entry name" value="HIS_KIN"/>
    <property type="match status" value="1"/>
</dbReference>
<evidence type="ECO:0000256" key="7">
    <source>
        <dbReference type="ARBA" id="ARBA00022777"/>
    </source>
</evidence>
<dbReference type="InterPro" id="IPR004358">
    <property type="entry name" value="Sig_transdc_His_kin-like_C"/>
</dbReference>